<keyword evidence="2" id="KW-1185">Reference proteome</keyword>
<protein>
    <submittedName>
        <fullName evidence="1">Uncharacterized protein</fullName>
    </submittedName>
</protein>
<dbReference type="Proteomes" id="UP000316621">
    <property type="component" value="Chromosome 1"/>
</dbReference>
<dbReference type="STRING" id="3469.A0A4Y7IA14"/>
<proteinExistence type="predicted"/>
<evidence type="ECO:0000313" key="1">
    <source>
        <dbReference type="EMBL" id="RZC44255.1"/>
    </source>
</evidence>
<sequence length="149" mass="16349">MKIINNIKRRFINKNESKDGDPSNEISDLSTMRKCFCSRTTSHQDKSCAVLIGVLYLTDTGLTAKESSTMTCTPQAVDVLRKANVLIVPGCWKWMGIKVEGGACLATLLPSNESFKPGIPNVRWFGVEGENNVLVMNLLGPSPKDLFKG</sequence>
<dbReference type="Gene3D" id="3.30.200.20">
    <property type="entry name" value="Phosphorylase Kinase, domain 1"/>
    <property type="match status" value="1"/>
</dbReference>
<dbReference type="AlphaFoldDB" id="A0A4Y7IA14"/>
<dbReference type="EMBL" id="CM010715">
    <property type="protein sequence ID" value="RZC44255.1"/>
    <property type="molecule type" value="Genomic_DNA"/>
</dbReference>
<evidence type="ECO:0000313" key="2">
    <source>
        <dbReference type="Proteomes" id="UP000316621"/>
    </source>
</evidence>
<organism evidence="1 2">
    <name type="scientific">Papaver somniferum</name>
    <name type="common">Opium poppy</name>
    <dbReference type="NCBI Taxonomy" id="3469"/>
    <lineage>
        <taxon>Eukaryota</taxon>
        <taxon>Viridiplantae</taxon>
        <taxon>Streptophyta</taxon>
        <taxon>Embryophyta</taxon>
        <taxon>Tracheophyta</taxon>
        <taxon>Spermatophyta</taxon>
        <taxon>Magnoliopsida</taxon>
        <taxon>Ranunculales</taxon>
        <taxon>Papaveraceae</taxon>
        <taxon>Papaveroideae</taxon>
        <taxon>Papaver</taxon>
    </lineage>
</organism>
<name>A0A4Y7IA14_PAPSO</name>
<gene>
    <name evidence="1" type="ORF">C5167_037192</name>
</gene>
<reference evidence="1 2" key="1">
    <citation type="journal article" date="2018" name="Science">
        <title>The opium poppy genome and morphinan production.</title>
        <authorList>
            <person name="Guo L."/>
            <person name="Winzer T."/>
            <person name="Yang X."/>
            <person name="Li Y."/>
            <person name="Ning Z."/>
            <person name="He Z."/>
            <person name="Teodor R."/>
            <person name="Lu Y."/>
            <person name="Bowser T.A."/>
            <person name="Graham I.A."/>
            <person name="Ye K."/>
        </authorList>
    </citation>
    <scope>NUCLEOTIDE SEQUENCE [LARGE SCALE GENOMIC DNA]</scope>
    <source>
        <strain evidence="2">cv. HN1</strain>
        <tissue evidence="1">Leaves</tissue>
    </source>
</reference>
<accession>A0A4Y7IA14</accession>
<dbReference type="Gramene" id="RZC44255">
    <property type="protein sequence ID" value="RZC44255"/>
    <property type="gene ID" value="C5167_037192"/>
</dbReference>